<feature type="transmembrane region" description="Helical" evidence="1">
    <location>
        <begin position="126"/>
        <end position="142"/>
    </location>
</feature>
<dbReference type="RefSeq" id="WP_264965757.1">
    <property type="nucleotide sequence ID" value="NZ_JAPDVK010000002.1"/>
</dbReference>
<dbReference type="EMBL" id="JAPDVK010000002">
    <property type="protein sequence ID" value="MCW4127811.1"/>
    <property type="molecule type" value="Genomic_DNA"/>
</dbReference>
<keyword evidence="1" id="KW-0472">Membrane</keyword>
<feature type="transmembrane region" description="Helical" evidence="1">
    <location>
        <begin position="229"/>
        <end position="249"/>
    </location>
</feature>
<dbReference type="Pfam" id="PF19528">
    <property type="entry name" value="DUF6056"/>
    <property type="match status" value="1"/>
</dbReference>
<evidence type="ECO:0000313" key="2">
    <source>
        <dbReference type="EMBL" id="MCW4127811.1"/>
    </source>
</evidence>
<feature type="transmembrane region" description="Helical" evidence="1">
    <location>
        <begin position="186"/>
        <end position="217"/>
    </location>
</feature>
<feature type="transmembrane region" description="Helical" evidence="1">
    <location>
        <begin position="261"/>
        <end position="278"/>
    </location>
</feature>
<evidence type="ECO:0000313" key="3">
    <source>
        <dbReference type="Proteomes" id="UP001209344"/>
    </source>
</evidence>
<feature type="transmembrane region" description="Helical" evidence="1">
    <location>
        <begin position="154"/>
        <end position="174"/>
    </location>
</feature>
<feature type="transmembrane region" description="Helical" evidence="1">
    <location>
        <begin position="92"/>
        <end position="114"/>
    </location>
</feature>
<feature type="transmembrane region" description="Helical" evidence="1">
    <location>
        <begin position="313"/>
        <end position="334"/>
    </location>
</feature>
<feature type="transmembrane region" description="Helical" evidence="1">
    <location>
        <begin position="12"/>
        <end position="31"/>
    </location>
</feature>
<keyword evidence="1" id="KW-0812">Transmembrane</keyword>
<dbReference type="InterPro" id="IPR045691">
    <property type="entry name" value="DUF6056"/>
</dbReference>
<dbReference type="AlphaFoldDB" id="A0AAP3BB08"/>
<evidence type="ECO:0000256" key="1">
    <source>
        <dbReference type="SAM" id="Phobius"/>
    </source>
</evidence>
<feature type="transmembrane region" description="Helical" evidence="1">
    <location>
        <begin position="393"/>
        <end position="410"/>
    </location>
</feature>
<name>A0AAP3BB08_9BACT</name>
<sequence length="521" mass="59012">MNTKHLKIVTGIAITVLIVSIIPILWISQYLHPFADDYVFGAEVYKIWNETHSFPACIQAAWNVAMTMYHTWQGTYSACFLMALQPGVFGQYWLGSIILLFSLAGSTYTLLYMVMRKLLHSSKLEYLFVSTLFVLMTIQFTWSYYDAFFWYNGAMYYTLFYSISLTLASLLICYQQVNSKTKKAVIGVASTILSIIIAGGNFVSGLGMGAILFAAILIMKLEQKKWPRFYMGILAIYGIAFLFSVLAPGNAFRQVTIESKPNIIAAFFMAIGKSFEFLSDTLSITKFLMIALLAPTIAKMASNSRFKFSHPWLCIMITVTLYSSFFFAHCYAMGTRGPGRVQNIYSYIQLWLICINLYYLSGAILRKTEAKAPLSSAIVNVVRASQKKYAKSLRYMPYCAIVILILSVSIKQRTTNRTVTLMLKGTAMKFDKEMNKRELALKTNTQTIQTLKPLTVKMPSDAFNDITIYPGYWINQGMARYYGKEKIVASPAINMQESPTMLLTRCKRDVGPGNLKFVYFK</sequence>
<comment type="caution">
    <text evidence="2">The sequence shown here is derived from an EMBL/GenBank/DDBJ whole genome shotgun (WGS) entry which is preliminary data.</text>
</comment>
<gene>
    <name evidence="2" type="ORF">ONT16_05990</name>
</gene>
<feature type="transmembrane region" description="Helical" evidence="1">
    <location>
        <begin position="346"/>
        <end position="365"/>
    </location>
</feature>
<organism evidence="2 3">
    <name type="scientific">Segatella copri</name>
    <dbReference type="NCBI Taxonomy" id="165179"/>
    <lineage>
        <taxon>Bacteria</taxon>
        <taxon>Pseudomonadati</taxon>
        <taxon>Bacteroidota</taxon>
        <taxon>Bacteroidia</taxon>
        <taxon>Bacteroidales</taxon>
        <taxon>Prevotellaceae</taxon>
        <taxon>Segatella</taxon>
    </lineage>
</organism>
<keyword evidence="1" id="KW-1133">Transmembrane helix</keyword>
<protein>
    <submittedName>
        <fullName evidence="2">DUF6056 family protein</fullName>
    </submittedName>
</protein>
<proteinExistence type="predicted"/>
<accession>A0AAP3BB08</accession>
<dbReference type="Proteomes" id="UP001209344">
    <property type="component" value="Unassembled WGS sequence"/>
</dbReference>
<reference evidence="2" key="1">
    <citation type="submission" date="2022-11" db="EMBL/GenBank/DDBJ databases">
        <title>Genomic repertoires linked with pathogenic potency of arthritogenic Prevotella copri isolated from the gut of rheumatoid arthritis patients.</title>
        <authorList>
            <person name="Nii T."/>
            <person name="Maeda Y."/>
            <person name="Motooka D."/>
            <person name="Naito M."/>
            <person name="Matsumoto Y."/>
            <person name="Ogawa T."/>
            <person name="Oguro-Igashira E."/>
            <person name="Kishikawa T."/>
            <person name="Yamashita M."/>
            <person name="Koizumi S."/>
            <person name="Kurakawa T."/>
            <person name="Okumura R."/>
            <person name="Kayama H."/>
            <person name="Murakami M."/>
            <person name="Sakaguchi T."/>
            <person name="Das B."/>
            <person name="Nakamura S."/>
            <person name="Okada Y."/>
            <person name="Kumanogoh A."/>
            <person name="Takeda K."/>
        </authorList>
    </citation>
    <scope>NUCLEOTIDE SEQUENCE</scope>
    <source>
        <strain evidence="2">F3-75</strain>
    </source>
</reference>